<dbReference type="KEGG" id="bwh:A9C19_14335"/>
<keyword evidence="1 2" id="KW-0807">Transducer</keyword>
<evidence type="ECO:0000256" key="2">
    <source>
        <dbReference type="PROSITE-ProRule" id="PRU00284"/>
    </source>
</evidence>
<evidence type="ECO:0000313" key="4">
    <source>
        <dbReference type="EMBL" id="APH05815.1"/>
    </source>
</evidence>
<dbReference type="GO" id="GO:0016020">
    <property type="term" value="C:membrane"/>
    <property type="evidence" value="ECO:0007669"/>
    <property type="project" value="InterPro"/>
</dbReference>
<dbReference type="OrthoDB" id="9807021at2"/>
<dbReference type="SMART" id="SM00283">
    <property type="entry name" value="MA"/>
    <property type="match status" value="1"/>
</dbReference>
<dbReference type="Proteomes" id="UP000181936">
    <property type="component" value="Chromosome"/>
</dbReference>
<organism evidence="4 5">
    <name type="scientific">Bacillus weihaiensis</name>
    <dbReference type="NCBI Taxonomy" id="1547283"/>
    <lineage>
        <taxon>Bacteria</taxon>
        <taxon>Bacillati</taxon>
        <taxon>Bacillota</taxon>
        <taxon>Bacilli</taxon>
        <taxon>Bacillales</taxon>
        <taxon>Bacillaceae</taxon>
        <taxon>Bacillus</taxon>
    </lineage>
</organism>
<dbReference type="PANTHER" id="PTHR32089">
    <property type="entry name" value="METHYL-ACCEPTING CHEMOTAXIS PROTEIN MCPB"/>
    <property type="match status" value="1"/>
</dbReference>
<dbReference type="SUPFAM" id="SSF58104">
    <property type="entry name" value="Methyl-accepting chemotaxis protein (MCP) signaling domain"/>
    <property type="match status" value="1"/>
</dbReference>
<evidence type="ECO:0000256" key="1">
    <source>
        <dbReference type="ARBA" id="ARBA00023224"/>
    </source>
</evidence>
<dbReference type="PROSITE" id="PS50111">
    <property type="entry name" value="CHEMOTAXIS_TRANSDUC_2"/>
    <property type="match status" value="1"/>
</dbReference>
<dbReference type="STRING" id="1547283.A9C19_14335"/>
<keyword evidence="5" id="KW-1185">Reference proteome</keyword>
<dbReference type="GO" id="GO:0007165">
    <property type="term" value="P:signal transduction"/>
    <property type="evidence" value="ECO:0007669"/>
    <property type="project" value="UniProtKB-KW"/>
</dbReference>
<name>A0A1L3MTZ0_9BACI</name>
<dbReference type="RefSeq" id="WP_072580608.1">
    <property type="nucleotide sequence ID" value="NZ_CP016020.1"/>
</dbReference>
<dbReference type="Gene3D" id="1.10.287.950">
    <property type="entry name" value="Methyl-accepting chemotaxis protein"/>
    <property type="match status" value="1"/>
</dbReference>
<evidence type="ECO:0000313" key="5">
    <source>
        <dbReference type="Proteomes" id="UP000181936"/>
    </source>
</evidence>
<protein>
    <submittedName>
        <fullName evidence="4">Chemotaxis protein</fullName>
    </submittedName>
</protein>
<dbReference type="AlphaFoldDB" id="A0A1L3MTZ0"/>
<gene>
    <name evidence="4" type="ORF">A9C19_14335</name>
</gene>
<reference evidence="4 5" key="1">
    <citation type="journal article" date="2016" name="Sci. Rep.">
        <title>Complete genome sequence and transcriptomic analysis of a novel marine strain Bacillus weihaiensis reveals the mechanism of brown algae degradation.</title>
        <authorList>
            <person name="Zhu Y."/>
            <person name="Chen P."/>
            <person name="Bao Y."/>
            <person name="Men Y."/>
            <person name="Zeng Y."/>
            <person name="Yang J."/>
            <person name="Sun J."/>
            <person name="Sun Y."/>
        </authorList>
    </citation>
    <scope>NUCLEOTIDE SEQUENCE [LARGE SCALE GENOMIC DNA]</scope>
    <source>
        <strain evidence="4 5">Alg07</strain>
    </source>
</reference>
<dbReference type="EMBL" id="CP016020">
    <property type="protein sequence ID" value="APH05815.1"/>
    <property type="molecule type" value="Genomic_DNA"/>
</dbReference>
<evidence type="ECO:0000259" key="3">
    <source>
        <dbReference type="PROSITE" id="PS50111"/>
    </source>
</evidence>
<dbReference type="PANTHER" id="PTHR32089:SF112">
    <property type="entry name" value="LYSOZYME-LIKE PROTEIN-RELATED"/>
    <property type="match status" value="1"/>
</dbReference>
<proteinExistence type="predicted"/>
<sequence length="273" mass="30030">MNKVDAFIMSIPYIKEILREETMITVFDHEKYLYYSPSADLNFNHNPGDALPEAYANYAMVNKIGTTIVKVPEEEFGVPFNSISFPIKDESGKMMAAVNAAISTKKQDMFESIILSMDKVADSLLAKVQHIAAHSEELSATAEQISENTKVTVEHSSKITQVTGTIKGISDQTNLLGLNAAIEAARVGSAGAGFGVVANEVRKLSIDSKNATIRIEETLGAIQDSIKKLQEDFSEITESSQEEAKLVTEFMFEIEKLTQTSAQLKEYMKSEIS</sequence>
<accession>A0A1L3MTZ0</accession>
<dbReference type="InterPro" id="IPR004089">
    <property type="entry name" value="MCPsignal_dom"/>
</dbReference>
<feature type="domain" description="Methyl-accepting transducer" evidence="3">
    <location>
        <begin position="154"/>
        <end position="273"/>
    </location>
</feature>
<dbReference type="Pfam" id="PF00015">
    <property type="entry name" value="MCPsignal"/>
    <property type="match status" value="1"/>
</dbReference>